<sequence length="69" mass="7484">MEGSILRVVASLSQDAALYRKGKTIDECLEAISLISLEIFGSRAEGGVRPLLNRIQVRGNRLEGISQSP</sequence>
<dbReference type="KEGG" id="bic:LMTR13_09625"/>
<evidence type="ECO:0000313" key="2">
    <source>
        <dbReference type="Proteomes" id="UP000092839"/>
    </source>
</evidence>
<dbReference type="AlphaFoldDB" id="A0A1B1UCA4"/>
<evidence type="ECO:0000313" key="1">
    <source>
        <dbReference type="EMBL" id="ANW00388.1"/>
    </source>
</evidence>
<protein>
    <submittedName>
        <fullName evidence="1">Uncharacterized protein</fullName>
    </submittedName>
</protein>
<organism evidence="1 2">
    <name type="scientific">Bradyrhizobium icense</name>
    <dbReference type="NCBI Taxonomy" id="1274631"/>
    <lineage>
        <taxon>Bacteria</taxon>
        <taxon>Pseudomonadati</taxon>
        <taxon>Pseudomonadota</taxon>
        <taxon>Alphaproteobacteria</taxon>
        <taxon>Hyphomicrobiales</taxon>
        <taxon>Nitrobacteraceae</taxon>
        <taxon>Bradyrhizobium</taxon>
    </lineage>
</organism>
<dbReference type="Proteomes" id="UP000092839">
    <property type="component" value="Chromosome"/>
</dbReference>
<accession>A0A1B1UCA4</accession>
<proteinExistence type="predicted"/>
<name>A0A1B1UCA4_9BRAD</name>
<dbReference type="EMBL" id="CP016428">
    <property type="protein sequence ID" value="ANW00388.1"/>
    <property type="molecule type" value="Genomic_DNA"/>
</dbReference>
<keyword evidence="2" id="KW-1185">Reference proteome</keyword>
<gene>
    <name evidence="1" type="ORF">LMTR13_09625</name>
</gene>
<reference evidence="1 2" key="1">
    <citation type="submission" date="2016-07" db="EMBL/GenBank/DDBJ databases">
        <title>Complete genome sequence of Bradyrhizobium icense LMTR 13T, a potential inoculant strain isolated from lima bean (Phaseolus lunatus) in Peru.</title>
        <authorList>
            <person name="Ormeno-Orrillo E."/>
            <person name="Duran D."/>
            <person name="Rogel M.A."/>
            <person name="Rey L."/>
            <person name="Imperial J."/>
            <person name="Ruiz-Argueso T."/>
            <person name="Martinez-Romero E."/>
        </authorList>
    </citation>
    <scope>NUCLEOTIDE SEQUENCE [LARGE SCALE GENOMIC DNA]</scope>
    <source>
        <strain evidence="1 2">LMTR 13</strain>
    </source>
</reference>